<protein>
    <submittedName>
        <fullName evidence="3">Amidohydrolase</fullName>
    </submittedName>
</protein>
<evidence type="ECO:0000256" key="1">
    <source>
        <dbReference type="ARBA" id="ARBA00023239"/>
    </source>
</evidence>
<dbReference type="Gene3D" id="3.20.20.140">
    <property type="entry name" value="Metal-dependent hydrolases"/>
    <property type="match status" value="1"/>
</dbReference>
<keyword evidence="4" id="KW-1185">Reference proteome</keyword>
<dbReference type="PANTHER" id="PTHR21240:SF30">
    <property type="entry name" value="AMIDOHYDROLASE-RELATED DOMAIN-CONTAINING PROTEIN-RELATED"/>
    <property type="match status" value="1"/>
</dbReference>
<dbReference type="RefSeq" id="WP_136409463.1">
    <property type="nucleotide sequence ID" value="NZ_CP039393.1"/>
</dbReference>
<sequence>MGERRVNELDAAGIDMEVLSYVNVTQWLTGSEALTLSKQANEALAQNVKEFPDRFRGFATLPWNQPDAAADELKRTIEEYGFVGTLLSGRPQTGNVYADDPMYFPIWEILTKYDLPVYVHPHYTSPDACKAYYSGLGDELDAILSTMGYGWHLEAGIQVIRMILAGVFEKFPTLKVISGHWGEMVPFYLPRLDQMFPPALSGLPEKFSTYYKRNVWVTPGGIYDNDDLLYCLNKVGIDHLLFATDFPYVPLAGAKPFLDNAPLSEGQKEKFAYLGILS</sequence>
<evidence type="ECO:0000313" key="4">
    <source>
        <dbReference type="Proteomes" id="UP000297031"/>
    </source>
</evidence>
<evidence type="ECO:0000313" key="3">
    <source>
        <dbReference type="EMBL" id="QCD34447.1"/>
    </source>
</evidence>
<organism evidence="3 4">
    <name type="scientific">Muribaculum gordoncarteri</name>
    <dbReference type="NCBI Taxonomy" id="2530390"/>
    <lineage>
        <taxon>Bacteria</taxon>
        <taxon>Pseudomonadati</taxon>
        <taxon>Bacteroidota</taxon>
        <taxon>Bacteroidia</taxon>
        <taxon>Bacteroidales</taxon>
        <taxon>Muribaculaceae</taxon>
        <taxon>Muribaculum</taxon>
    </lineage>
</organism>
<dbReference type="EMBL" id="CP039393">
    <property type="protein sequence ID" value="QCD34447.1"/>
    <property type="molecule type" value="Genomic_DNA"/>
</dbReference>
<dbReference type="Pfam" id="PF04909">
    <property type="entry name" value="Amidohydro_2"/>
    <property type="match status" value="1"/>
</dbReference>
<dbReference type="GO" id="GO:0016787">
    <property type="term" value="F:hydrolase activity"/>
    <property type="evidence" value="ECO:0007669"/>
    <property type="project" value="UniProtKB-KW"/>
</dbReference>
<dbReference type="InterPro" id="IPR032466">
    <property type="entry name" value="Metal_Hydrolase"/>
</dbReference>
<dbReference type="Proteomes" id="UP000297031">
    <property type="component" value="Chromosome"/>
</dbReference>
<dbReference type="AlphaFoldDB" id="A0A4V1D197"/>
<dbReference type="PANTHER" id="PTHR21240">
    <property type="entry name" value="2-AMINO-3-CARBOXYLMUCONATE-6-SEMIALDEHYDE DECARBOXYLASE"/>
    <property type="match status" value="1"/>
</dbReference>
<proteinExistence type="predicted"/>
<keyword evidence="3" id="KW-0378">Hydrolase</keyword>
<dbReference type="OrthoDB" id="9812754at2"/>
<dbReference type="KEGG" id="mgod:E7746_00400"/>
<dbReference type="GO" id="GO:0016831">
    <property type="term" value="F:carboxy-lyase activity"/>
    <property type="evidence" value="ECO:0007669"/>
    <property type="project" value="InterPro"/>
</dbReference>
<evidence type="ECO:0000259" key="2">
    <source>
        <dbReference type="Pfam" id="PF04909"/>
    </source>
</evidence>
<accession>A0A4V1D197</accession>
<name>A0A4V1D197_9BACT</name>
<feature type="domain" description="Amidohydrolase-related" evidence="2">
    <location>
        <begin position="13"/>
        <end position="272"/>
    </location>
</feature>
<dbReference type="InterPro" id="IPR032465">
    <property type="entry name" value="ACMSD"/>
</dbReference>
<keyword evidence="1" id="KW-0456">Lyase</keyword>
<gene>
    <name evidence="3" type="ORF">E7746_00400</name>
</gene>
<dbReference type="SUPFAM" id="SSF51556">
    <property type="entry name" value="Metallo-dependent hydrolases"/>
    <property type="match status" value="1"/>
</dbReference>
<dbReference type="InterPro" id="IPR006680">
    <property type="entry name" value="Amidohydro-rel"/>
</dbReference>
<reference evidence="3 4" key="1">
    <citation type="submission" date="2019-02" db="EMBL/GenBank/DDBJ databases">
        <title>Isolation and identification of novel species under the genus Muribaculum.</title>
        <authorList>
            <person name="Miyake S."/>
            <person name="Ding Y."/>
            <person name="Low A."/>
            <person name="Soh M."/>
            <person name="Seedorf H."/>
        </authorList>
    </citation>
    <scope>NUCLEOTIDE SEQUENCE [LARGE SCALE GENOMIC DNA]</scope>
    <source>
        <strain evidence="3 4">TLL-A4</strain>
    </source>
</reference>
<dbReference type="GO" id="GO:0005829">
    <property type="term" value="C:cytosol"/>
    <property type="evidence" value="ECO:0007669"/>
    <property type="project" value="TreeGrafter"/>
</dbReference>
<dbReference type="GO" id="GO:0019748">
    <property type="term" value="P:secondary metabolic process"/>
    <property type="evidence" value="ECO:0007669"/>
    <property type="project" value="TreeGrafter"/>
</dbReference>